<dbReference type="EMBL" id="CP144753">
    <property type="protein sequence ID" value="WVZ92964.1"/>
    <property type="molecule type" value="Genomic_DNA"/>
</dbReference>
<evidence type="ECO:0000259" key="1">
    <source>
        <dbReference type="Pfam" id="PF24626"/>
    </source>
</evidence>
<gene>
    <name evidence="2" type="ORF">U9M48_038994</name>
</gene>
<evidence type="ECO:0000313" key="2">
    <source>
        <dbReference type="EMBL" id="WVZ92964.1"/>
    </source>
</evidence>
<evidence type="ECO:0000313" key="3">
    <source>
        <dbReference type="Proteomes" id="UP001341281"/>
    </source>
</evidence>
<reference evidence="2 3" key="1">
    <citation type="submission" date="2024-02" db="EMBL/GenBank/DDBJ databases">
        <title>High-quality chromosome-scale genome assembly of Pensacola bahiagrass (Paspalum notatum Flugge var. saurae).</title>
        <authorList>
            <person name="Vega J.M."/>
            <person name="Podio M."/>
            <person name="Orjuela J."/>
            <person name="Siena L.A."/>
            <person name="Pessino S.C."/>
            <person name="Combes M.C."/>
            <person name="Mariac C."/>
            <person name="Albertini E."/>
            <person name="Pupilli F."/>
            <person name="Ortiz J.P.A."/>
            <person name="Leblanc O."/>
        </authorList>
    </citation>
    <scope>NUCLEOTIDE SEQUENCE [LARGE SCALE GENOMIC DNA]</scope>
    <source>
        <strain evidence="2">R1</strain>
        <tissue evidence="2">Leaf</tissue>
    </source>
</reference>
<name>A0AAQ3UPB5_PASNO</name>
<dbReference type="InterPro" id="IPR056924">
    <property type="entry name" value="SH3_Tf2-1"/>
</dbReference>
<dbReference type="Pfam" id="PF24626">
    <property type="entry name" value="SH3_Tf2-1"/>
    <property type="match status" value="1"/>
</dbReference>
<protein>
    <recommendedName>
        <fullName evidence="1">Tf2-1-like SH3-like domain-containing protein</fullName>
    </recommendedName>
</protein>
<dbReference type="Proteomes" id="UP001341281">
    <property type="component" value="Chromosome 09"/>
</dbReference>
<proteinExistence type="predicted"/>
<organism evidence="2 3">
    <name type="scientific">Paspalum notatum var. saurae</name>
    <dbReference type="NCBI Taxonomy" id="547442"/>
    <lineage>
        <taxon>Eukaryota</taxon>
        <taxon>Viridiplantae</taxon>
        <taxon>Streptophyta</taxon>
        <taxon>Embryophyta</taxon>
        <taxon>Tracheophyta</taxon>
        <taxon>Spermatophyta</taxon>
        <taxon>Magnoliopsida</taxon>
        <taxon>Liliopsida</taxon>
        <taxon>Poales</taxon>
        <taxon>Poaceae</taxon>
        <taxon>PACMAD clade</taxon>
        <taxon>Panicoideae</taxon>
        <taxon>Andropogonodae</taxon>
        <taxon>Paspaleae</taxon>
        <taxon>Paspalinae</taxon>
        <taxon>Paspalum</taxon>
    </lineage>
</organism>
<dbReference type="AlphaFoldDB" id="A0AAQ3UPB5"/>
<feature type="domain" description="Tf2-1-like SH3-like" evidence="1">
    <location>
        <begin position="39"/>
        <end position="104"/>
    </location>
</feature>
<sequence>MFVEAAENVAKVWENLRIAQSRQKSYVDKHRRELTFEEGDFVYLKVSLLRDTKRFHTRGKLAPRYIIGPFKIKKRVGDLAYELELSEHLSGVNPVFHVSQLRKCLKLPEDHISLEAVDLQDNFEYLEHLVQILERAEKGTRRTRIPVCKVLWSNHSEREATWEKESEPREKYPHLFENE</sequence>
<dbReference type="PANTHER" id="PTHR46148">
    <property type="entry name" value="CHROMO DOMAIN-CONTAINING PROTEIN"/>
    <property type="match status" value="1"/>
</dbReference>
<accession>A0AAQ3UPB5</accession>
<keyword evidence="3" id="KW-1185">Reference proteome</keyword>
<dbReference type="PANTHER" id="PTHR46148:SF57">
    <property type="entry name" value="OS12G0499874 PROTEIN"/>
    <property type="match status" value="1"/>
</dbReference>